<protein>
    <submittedName>
        <fullName evidence="1">Uncharacterized protein</fullName>
    </submittedName>
</protein>
<dbReference type="AlphaFoldDB" id="A0A4P6XDZ6"/>
<gene>
    <name evidence="1" type="ORF">METSCH_A03570</name>
</gene>
<accession>A0A4P6XDZ6</accession>
<proteinExistence type="predicted"/>
<evidence type="ECO:0000313" key="1">
    <source>
        <dbReference type="EMBL" id="QBM85732.1"/>
    </source>
</evidence>
<keyword evidence="2" id="KW-1185">Reference proteome</keyword>
<dbReference type="Proteomes" id="UP000292447">
    <property type="component" value="Chromosome I"/>
</dbReference>
<sequence>MNYTVQVEAMHTDVLTTELWQRHLDIVICIHELLDAILLAALRRVCNGDKNFYKDSRRLVSRLDMERVLMQADIMKSGSSICPDSQNEGLLFHQNFTSHVMSAQKTAEHFGHLDQLVADAKECTNVLRYLCEQSTVEKLACNPTATVLKCEGSKFVKTYQGCDIEEPGDTHANALGRLKRDFDKQCLNILALERERNQMAIEIIRQRQAAEKCGCHGVGKIKNGKSISPRK</sequence>
<dbReference type="EMBL" id="CP034456">
    <property type="protein sequence ID" value="QBM85732.1"/>
    <property type="molecule type" value="Genomic_DNA"/>
</dbReference>
<evidence type="ECO:0000313" key="2">
    <source>
        <dbReference type="Proteomes" id="UP000292447"/>
    </source>
</evidence>
<name>A0A4P6XDZ6_9ASCO</name>
<organism evidence="1 2">
    <name type="scientific">Metschnikowia aff. pulcherrima</name>
    <dbReference type="NCBI Taxonomy" id="2163413"/>
    <lineage>
        <taxon>Eukaryota</taxon>
        <taxon>Fungi</taxon>
        <taxon>Dikarya</taxon>
        <taxon>Ascomycota</taxon>
        <taxon>Saccharomycotina</taxon>
        <taxon>Pichiomycetes</taxon>
        <taxon>Metschnikowiaceae</taxon>
        <taxon>Metschnikowia</taxon>
    </lineage>
</organism>
<reference evidence="2" key="1">
    <citation type="submission" date="2019-03" db="EMBL/GenBank/DDBJ databases">
        <title>Snf2 controls pulcherriminic acid biosynthesis and connects pigmentation and antifungal activity of the yeast Metschnikowia pulcherrima.</title>
        <authorList>
            <person name="Gore-Lloyd D."/>
            <person name="Sumann I."/>
            <person name="Brachmann A.O."/>
            <person name="Schneeberger K."/>
            <person name="Ortiz-Merino R.A."/>
            <person name="Moreno-Beltran M."/>
            <person name="Schlaefli M."/>
            <person name="Kirner P."/>
            <person name="Santos Kron A."/>
            <person name="Wolfe K.H."/>
            <person name="Piel J."/>
            <person name="Ahrens C.H."/>
            <person name="Henk D."/>
            <person name="Freimoser F.M."/>
        </authorList>
    </citation>
    <scope>NUCLEOTIDE SEQUENCE [LARGE SCALE GENOMIC DNA]</scope>
    <source>
        <strain evidence="2">APC 1.2</strain>
    </source>
</reference>